<evidence type="ECO:0000256" key="2">
    <source>
        <dbReference type="ARBA" id="ARBA00022857"/>
    </source>
</evidence>
<name>A0A0R1RI56_9LACO</name>
<evidence type="ECO:0000256" key="1">
    <source>
        <dbReference type="ARBA" id="ARBA00007905"/>
    </source>
</evidence>
<dbReference type="PANTHER" id="PTHR43827">
    <property type="entry name" value="2,5-DIKETO-D-GLUCONIC ACID REDUCTASE"/>
    <property type="match status" value="1"/>
</dbReference>
<keyword evidence="2" id="KW-0521">NADP</keyword>
<dbReference type="InterPro" id="IPR020471">
    <property type="entry name" value="AKR"/>
</dbReference>
<dbReference type="PATRIC" id="fig|1114972.6.peg.1694"/>
<dbReference type="InterPro" id="IPR023210">
    <property type="entry name" value="NADP_OxRdtase_dom"/>
</dbReference>
<dbReference type="InterPro" id="IPR036812">
    <property type="entry name" value="NAD(P)_OxRdtase_dom_sf"/>
</dbReference>
<dbReference type="SUPFAM" id="SSF51430">
    <property type="entry name" value="NAD(P)-linked oxidoreductase"/>
    <property type="match status" value="1"/>
</dbReference>
<evidence type="ECO:0000256" key="5">
    <source>
        <dbReference type="PIRSR" id="PIRSR000097-2"/>
    </source>
</evidence>
<gene>
    <name evidence="8" type="ORF">FD35_GL001667</name>
</gene>
<dbReference type="OrthoDB" id="9804790at2"/>
<dbReference type="Proteomes" id="UP000051999">
    <property type="component" value="Unassembled WGS sequence"/>
</dbReference>
<dbReference type="AlphaFoldDB" id="A0A0R1RI56"/>
<dbReference type="InterPro" id="IPR018170">
    <property type="entry name" value="Aldo/ket_reductase_CS"/>
</dbReference>
<evidence type="ECO:0000256" key="3">
    <source>
        <dbReference type="ARBA" id="ARBA00023002"/>
    </source>
</evidence>
<comment type="similarity">
    <text evidence="1">Belongs to the aldo/keto reductase family.</text>
</comment>
<dbReference type="GO" id="GO:0016616">
    <property type="term" value="F:oxidoreductase activity, acting on the CH-OH group of donors, NAD or NADP as acceptor"/>
    <property type="evidence" value="ECO:0007669"/>
    <property type="project" value="UniProtKB-ARBA"/>
</dbReference>
<dbReference type="RefSeq" id="WP_017262207.1">
    <property type="nucleotide sequence ID" value="NZ_AUAW01000005.1"/>
</dbReference>
<dbReference type="EMBL" id="AZFF01000003">
    <property type="protein sequence ID" value="KRL56573.1"/>
    <property type="molecule type" value="Genomic_DNA"/>
</dbReference>
<dbReference type="Gene3D" id="3.20.20.100">
    <property type="entry name" value="NADP-dependent oxidoreductase domain"/>
    <property type="match status" value="1"/>
</dbReference>
<protein>
    <submittedName>
        <fullName evidence="8">Aldo keto reductase related protein</fullName>
    </submittedName>
</protein>
<accession>A0A0R1RI56</accession>
<evidence type="ECO:0000256" key="6">
    <source>
        <dbReference type="PIRSR" id="PIRSR000097-3"/>
    </source>
</evidence>
<organism evidence="8 9">
    <name type="scientific">Furfurilactobacillus rossiae DSM 15814</name>
    <dbReference type="NCBI Taxonomy" id="1114972"/>
    <lineage>
        <taxon>Bacteria</taxon>
        <taxon>Bacillati</taxon>
        <taxon>Bacillota</taxon>
        <taxon>Bacilli</taxon>
        <taxon>Lactobacillales</taxon>
        <taxon>Lactobacillaceae</taxon>
        <taxon>Furfurilactobacillus</taxon>
    </lineage>
</organism>
<feature type="domain" description="NADP-dependent oxidoreductase" evidence="7">
    <location>
        <begin position="10"/>
        <end position="254"/>
    </location>
</feature>
<dbReference type="PROSITE" id="PS00798">
    <property type="entry name" value="ALDOKETO_REDUCTASE_1"/>
    <property type="match status" value="1"/>
</dbReference>
<dbReference type="FunFam" id="3.20.20.100:FF:000002">
    <property type="entry name" value="2,5-diketo-D-gluconic acid reductase A"/>
    <property type="match status" value="1"/>
</dbReference>
<evidence type="ECO:0000313" key="8">
    <source>
        <dbReference type="EMBL" id="KRL56573.1"/>
    </source>
</evidence>
<dbReference type="PRINTS" id="PR00069">
    <property type="entry name" value="ALDKETRDTASE"/>
</dbReference>
<evidence type="ECO:0000313" key="9">
    <source>
        <dbReference type="Proteomes" id="UP000051999"/>
    </source>
</evidence>
<feature type="site" description="Lowers pKa of active site Tyr" evidence="6">
    <location>
        <position position="69"/>
    </location>
</feature>
<dbReference type="PIRSF" id="PIRSF000097">
    <property type="entry name" value="AKR"/>
    <property type="match status" value="1"/>
</dbReference>
<dbReference type="Pfam" id="PF00248">
    <property type="entry name" value="Aldo_ket_red"/>
    <property type="match status" value="1"/>
</dbReference>
<reference evidence="8 9" key="1">
    <citation type="journal article" date="2015" name="Genome Announc.">
        <title>Expanding the biotechnology potential of lactobacilli through comparative genomics of 213 strains and associated genera.</title>
        <authorList>
            <person name="Sun Z."/>
            <person name="Harris H.M."/>
            <person name="McCann A."/>
            <person name="Guo C."/>
            <person name="Argimon S."/>
            <person name="Zhang W."/>
            <person name="Yang X."/>
            <person name="Jeffery I.B."/>
            <person name="Cooney J.C."/>
            <person name="Kagawa T.F."/>
            <person name="Liu W."/>
            <person name="Song Y."/>
            <person name="Salvetti E."/>
            <person name="Wrobel A."/>
            <person name="Rasinkangas P."/>
            <person name="Parkhill J."/>
            <person name="Rea M.C."/>
            <person name="O'Sullivan O."/>
            <person name="Ritari J."/>
            <person name="Douillard F.P."/>
            <person name="Paul Ross R."/>
            <person name="Yang R."/>
            <person name="Briner A.E."/>
            <person name="Felis G.E."/>
            <person name="de Vos W.M."/>
            <person name="Barrangou R."/>
            <person name="Klaenhammer T.R."/>
            <person name="Caufield P.W."/>
            <person name="Cui Y."/>
            <person name="Zhang H."/>
            <person name="O'Toole P.W."/>
        </authorList>
    </citation>
    <scope>NUCLEOTIDE SEQUENCE [LARGE SCALE GENOMIC DNA]</scope>
    <source>
        <strain evidence="8 9">DSM 15814</strain>
    </source>
</reference>
<sequence length="272" mass="30735">MGQTKFELPKVGFGTYQLTGETGMNTIKQAINTGYRLIDTAISYENEGAVGAAIKASDVDRDQLIVSSKLPGRDYHHDDAISAVQESLYRSGLDYFDLFLLHWPNPKQNLYVEAWTSLIEAQRRGYAKYIGVSNFTGEYIDRLRNETGIQPVVNQIELHPYFNQEAQRRYDYVNGIITEAWSPLGRASAMLKDPVLQQIADKHQCGVGQVILRWEQSLNVVPLPKAAHVDRQRANLNLDAIDLDQADITAINQLTKPDGRTFNQDPTVYEEF</sequence>
<feature type="binding site" evidence="5">
    <location>
        <position position="102"/>
    </location>
    <ligand>
        <name>substrate</name>
    </ligand>
</feature>
<dbReference type="PANTHER" id="PTHR43827:SF3">
    <property type="entry name" value="NADP-DEPENDENT OXIDOREDUCTASE DOMAIN-CONTAINING PROTEIN"/>
    <property type="match status" value="1"/>
</dbReference>
<dbReference type="STRING" id="1114972.FD35_GL001667"/>
<evidence type="ECO:0000259" key="7">
    <source>
        <dbReference type="Pfam" id="PF00248"/>
    </source>
</evidence>
<keyword evidence="3" id="KW-0560">Oxidoreductase</keyword>
<feature type="active site" description="Proton donor" evidence="4">
    <location>
        <position position="44"/>
    </location>
</feature>
<dbReference type="PROSITE" id="PS00062">
    <property type="entry name" value="ALDOKETO_REDUCTASE_2"/>
    <property type="match status" value="1"/>
</dbReference>
<keyword evidence="9" id="KW-1185">Reference proteome</keyword>
<comment type="caution">
    <text evidence="8">The sequence shown here is derived from an EMBL/GenBank/DDBJ whole genome shotgun (WGS) entry which is preliminary data.</text>
</comment>
<proteinExistence type="inferred from homology"/>
<evidence type="ECO:0000256" key="4">
    <source>
        <dbReference type="PIRSR" id="PIRSR000097-1"/>
    </source>
</evidence>
<dbReference type="eggNOG" id="COG0656">
    <property type="taxonomic scope" value="Bacteria"/>
</dbReference>